<dbReference type="InterPro" id="IPR002491">
    <property type="entry name" value="ABC_transptr_periplasmic_BD"/>
</dbReference>
<dbReference type="GO" id="GO:0030288">
    <property type="term" value="C:outer membrane-bounded periplasmic space"/>
    <property type="evidence" value="ECO:0007669"/>
    <property type="project" value="TreeGrafter"/>
</dbReference>
<protein>
    <submittedName>
        <fullName evidence="7">Putative ABC transporter, periplasmic substrate-binding</fullName>
    </submittedName>
</protein>
<keyword evidence="3" id="KW-0813">Transport</keyword>
<feature type="domain" description="Fe/B12 periplasmic-binding" evidence="6">
    <location>
        <begin position="58"/>
        <end position="329"/>
    </location>
</feature>
<dbReference type="Proteomes" id="UP000045782">
    <property type="component" value="Unassembled WGS sequence"/>
</dbReference>
<evidence type="ECO:0000313" key="7">
    <source>
        <dbReference type="EMBL" id="CPV49410.1"/>
    </source>
</evidence>
<feature type="chain" id="PRO_5006705947" evidence="5">
    <location>
        <begin position="26"/>
        <end position="330"/>
    </location>
</feature>
<keyword evidence="4 5" id="KW-0732">Signal</keyword>
<evidence type="ECO:0000256" key="3">
    <source>
        <dbReference type="ARBA" id="ARBA00022448"/>
    </source>
</evidence>
<dbReference type="PROSITE" id="PS51318">
    <property type="entry name" value="TAT"/>
    <property type="match status" value="1"/>
</dbReference>
<dbReference type="Gene3D" id="3.40.50.1980">
    <property type="entry name" value="Nitrogenase molybdenum iron protein domain"/>
    <property type="match status" value="2"/>
</dbReference>
<organism evidence="7 8">
    <name type="scientific">Mycobacteroides abscessus</name>
    <dbReference type="NCBI Taxonomy" id="36809"/>
    <lineage>
        <taxon>Bacteria</taxon>
        <taxon>Bacillati</taxon>
        <taxon>Actinomycetota</taxon>
        <taxon>Actinomycetes</taxon>
        <taxon>Mycobacteriales</taxon>
        <taxon>Mycobacteriaceae</taxon>
        <taxon>Mycobacteroides</taxon>
    </lineage>
</organism>
<comment type="similarity">
    <text evidence="2">Belongs to the bacterial solute-binding protein 8 family.</text>
</comment>
<dbReference type="InterPro" id="IPR006311">
    <property type="entry name" value="TAT_signal"/>
</dbReference>
<feature type="signal peptide" evidence="5">
    <location>
        <begin position="1"/>
        <end position="25"/>
    </location>
</feature>
<evidence type="ECO:0000256" key="2">
    <source>
        <dbReference type="ARBA" id="ARBA00008814"/>
    </source>
</evidence>
<proteinExistence type="inferred from homology"/>
<comment type="subcellular location">
    <subcellularLocation>
        <location evidence="1">Cell envelope</location>
    </subcellularLocation>
</comment>
<accession>A0A0U0ZLW7</accession>
<evidence type="ECO:0000256" key="5">
    <source>
        <dbReference type="SAM" id="SignalP"/>
    </source>
</evidence>
<name>A0A0U0ZLW7_9MYCO</name>
<dbReference type="InterPro" id="IPR051313">
    <property type="entry name" value="Bact_iron-sidero_bind"/>
</dbReference>
<dbReference type="AlphaFoldDB" id="A0A0U0ZLW7"/>
<gene>
    <name evidence="7" type="primary">yhfQ</name>
    <name evidence="7" type="ORF">ERS075579_02110</name>
</gene>
<evidence type="ECO:0000256" key="4">
    <source>
        <dbReference type="ARBA" id="ARBA00022729"/>
    </source>
</evidence>
<dbReference type="EMBL" id="CSWP01000003">
    <property type="protein sequence ID" value="CPV49410.1"/>
    <property type="molecule type" value="Genomic_DNA"/>
</dbReference>
<dbReference type="SUPFAM" id="SSF53807">
    <property type="entry name" value="Helical backbone' metal receptor"/>
    <property type="match status" value="1"/>
</dbReference>
<dbReference type="Pfam" id="PF01497">
    <property type="entry name" value="Peripla_BP_2"/>
    <property type="match status" value="1"/>
</dbReference>
<evidence type="ECO:0000259" key="6">
    <source>
        <dbReference type="PROSITE" id="PS50983"/>
    </source>
</evidence>
<evidence type="ECO:0000256" key="1">
    <source>
        <dbReference type="ARBA" id="ARBA00004196"/>
    </source>
</evidence>
<dbReference type="PROSITE" id="PS50983">
    <property type="entry name" value="FE_B12_PBP"/>
    <property type="match status" value="1"/>
</dbReference>
<dbReference type="GO" id="GO:1901678">
    <property type="term" value="P:iron coordination entity transport"/>
    <property type="evidence" value="ECO:0007669"/>
    <property type="project" value="UniProtKB-ARBA"/>
</dbReference>
<sequence length="330" mass="34680">MPPGIITRRGLLAAGAALAASTALASCSQESAPTSERDGTAFIKHTFGTTEVKAPPKRIISAGYTGHDYLLALGIVPVAVTEWYGGFPFATWPWATERLGGATPEVLTLTDGLMIDKIASLKPDLIVAADAGLDQDTYTKLSGIAPTVAQSGKYAFFEPWKDQAKAIGQAVFKPAEMDAVVKAVDNKFSSAASAHTGFKDKKAIYLQGELLDGQAIAFRSGPRTGFLSGLGLITPPDLETYTKGDQLAHLAADQLSTVLAEADVLLWGTESDEQIATLKADPAITALGPSILDRSIFTSKELGGAINFSSPLSLTYVVDNLVPQLARILG</sequence>
<evidence type="ECO:0000313" key="8">
    <source>
        <dbReference type="Proteomes" id="UP000045782"/>
    </source>
</evidence>
<dbReference type="PANTHER" id="PTHR30532:SF24">
    <property type="entry name" value="FERRIC ENTEROBACTIN-BINDING PERIPLASMIC PROTEIN FEPB"/>
    <property type="match status" value="1"/>
</dbReference>
<dbReference type="PANTHER" id="PTHR30532">
    <property type="entry name" value="IRON III DICITRATE-BINDING PERIPLASMIC PROTEIN"/>
    <property type="match status" value="1"/>
</dbReference>
<reference evidence="7 8" key="1">
    <citation type="submission" date="2015-03" db="EMBL/GenBank/DDBJ databases">
        <authorList>
            <person name="Murphy D."/>
        </authorList>
    </citation>
    <scope>NUCLEOTIDE SEQUENCE [LARGE SCALE GENOMIC DNA]</scope>
    <source>
        <strain evidence="7 8">PAP088</strain>
    </source>
</reference>